<dbReference type="FunFam" id="3.30.430.20:FF:000002">
    <property type="entry name" value="Cysteine-rich receptor-like protein kinase 10"/>
    <property type="match status" value="1"/>
</dbReference>
<dbReference type="FunCoup" id="A0A2I4F7D1">
    <property type="interactions" value="154"/>
</dbReference>
<proteinExistence type="inferred from homology"/>
<dbReference type="InterPro" id="IPR038408">
    <property type="entry name" value="GNK2_sf"/>
</dbReference>
<accession>A0A2I4F7D1</accession>
<dbReference type="InterPro" id="IPR050581">
    <property type="entry name" value="CRR_secretory_protein"/>
</dbReference>
<keyword evidence="4" id="KW-0677">Repeat</keyword>
<dbReference type="OrthoDB" id="696781at2759"/>
<dbReference type="KEGG" id="jre:108996240"/>
<gene>
    <name evidence="7" type="primary">LOC108996240</name>
</gene>
<dbReference type="Proteomes" id="UP000235220">
    <property type="component" value="Chromosome 3"/>
</dbReference>
<evidence type="ECO:0000256" key="2">
    <source>
        <dbReference type="ARBA" id="ARBA00022525"/>
    </source>
</evidence>
<dbReference type="AlphaFoldDB" id="A0A2I4F7D1"/>
<dbReference type="Gramene" id="Jr03_09110_p1">
    <property type="protein sequence ID" value="cds.Jr03_09110_p1"/>
    <property type="gene ID" value="Jr03_09110"/>
</dbReference>
<dbReference type="PANTHER" id="PTHR32411:SF43">
    <property type="entry name" value="CYSTEINE-RICH REPEAT SECRETORY PROTEIN 38"/>
    <property type="match status" value="1"/>
</dbReference>
<evidence type="ECO:0000313" key="7">
    <source>
        <dbReference type="RefSeq" id="XP_018827554.2"/>
    </source>
</evidence>
<keyword evidence="3" id="KW-0732">Signal</keyword>
<dbReference type="Gene3D" id="3.30.430.20">
    <property type="entry name" value="Gnk2 domain, C-X8-C-X2-C motif"/>
    <property type="match status" value="2"/>
</dbReference>
<organism evidence="6 7">
    <name type="scientific">Juglans regia</name>
    <name type="common">English walnut</name>
    <dbReference type="NCBI Taxonomy" id="51240"/>
    <lineage>
        <taxon>Eukaryota</taxon>
        <taxon>Viridiplantae</taxon>
        <taxon>Streptophyta</taxon>
        <taxon>Embryophyta</taxon>
        <taxon>Tracheophyta</taxon>
        <taxon>Spermatophyta</taxon>
        <taxon>Magnoliopsida</taxon>
        <taxon>eudicotyledons</taxon>
        <taxon>Gunneridae</taxon>
        <taxon>Pentapetalae</taxon>
        <taxon>rosids</taxon>
        <taxon>fabids</taxon>
        <taxon>Fagales</taxon>
        <taxon>Juglandaceae</taxon>
        <taxon>Juglans</taxon>
    </lineage>
</organism>
<comment type="similarity">
    <text evidence="5">Belongs to the cysteine-rich repeat secretory protein family.</text>
</comment>
<name>A0A2I4F7D1_JUGRE</name>
<keyword evidence="2" id="KW-0964">Secreted</keyword>
<evidence type="ECO:0000256" key="5">
    <source>
        <dbReference type="ARBA" id="ARBA00038515"/>
    </source>
</evidence>
<evidence type="ECO:0000313" key="6">
    <source>
        <dbReference type="Proteomes" id="UP000235220"/>
    </source>
</evidence>
<evidence type="ECO:0000256" key="4">
    <source>
        <dbReference type="ARBA" id="ARBA00022737"/>
    </source>
</evidence>
<dbReference type="RefSeq" id="XP_018827554.2">
    <property type="nucleotide sequence ID" value="XM_018972009.2"/>
</dbReference>
<protein>
    <submittedName>
        <fullName evidence="7">Cysteine-rich repeat secretory protein 38-like</fullName>
    </submittedName>
</protein>
<dbReference type="PANTHER" id="PTHR32411">
    <property type="entry name" value="CYSTEINE-RICH REPEAT SECRETORY PROTEIN 38-RELATED"/>
    <property type="match status" value="1"/>
</dbReference>
<evidence type="ECO:0000256" key="1">
    <source>
        <dbReference type="ARBA" id="ARBA00004613"/>
    </source>
</evidence>
<reference evidence="7" key="1">
    <citation type="submission" date="2025-08" db="UniProtKB">
        <authorList>
            <consortium name="RefSeq"/>
        </authorList>
    </citation>
    <scope>IDENTIFICATION</scope>
    <source>
        <tissue evidence="7">Leaves</tissue>
    </source>
</reference>
<dbReference type="GO" id="GO:0005576">
    <property type="term" value="C:extracellular region"/>
    <property type="evidence" value="ECO:0007669"/>
    <property type="project" value="UniProtKB-SubCell"/>
</dbReference>
<dbReference type="Pfam" id="PF01657">
    <property type="entry name" value="Stress-antifung"/>
    <property type="match status" value="2"/>
</dbReference>
<dbReference type="PROSITE" id="PS51473">
    <property type="entry name" value="GNK2"/>
    <property type="match status" value="2"/>
</dbReference>
<dbReference type="STRING" id="51240.A0A2I4F7D1"/>
<dbReference type="InterPro" id="IPR002902">
    <property type="entry name" value="GNK2"/>
</dbReference>
<sequence length="244" mass="27216">MSSSQFTSSIYLLTFALLLQTIFGASPLYHVCSSSHNFTSNGPYESNLKKLLSYLHYKTPPQGFGLGSVGKFDQYQTHGLALCGGDVNSTECKTCVNEASNEIHKRCPYNEGAIIWYDNCLLKYSNKDFFGQIDNESRFYLLNVRNVSEPEVFNQKARDLLSQLAKEASTVVPKMYAVGEVELGEWTKLYGYAQCTRDLSSMNCFKCLEDAIGELPSCCDGKEGGRVVGGSCNIRYEIYPFFSA</sequence>
<comment type="subcellular location">
    <subcellularLocation>
        <location evidence="1">Secreted</location>
    </subcellularLocation>
</comment>
<dbReference type="GeneID" id="108996240"/>
<dbReference type="CDD" id="cd23509">
    <property type="entry name" value="Gnk2-like"/>
    <property type="match status" value="2"/>
</dbReference>
<evidence type="ECO:0000256" key="3">
    <source>
        <dbReference type="ARBA" id="ARBA00022729"/>
    </source>
</evidence>
<keyword evidence="6" id="KW-1185">Reference proteome</keyword>